<evidence type="ECO:0000313" key="2">
    <source>
        <dbReference type="Proteomes" id="UP000297891"/>
    </source>
</evidence>
<proteinExistence type="predicted"/>
<keyword evidence="2" id="KW-1185">Reference proteome</keyword>
<evidence type="ECO:0000313" key="1">
    <source>
        <dbReference type="EMBL" id="TGK91364.1"/>
    </source>
</evidence>
<dbReference type="Proteomes" id="UP000297891">
    <property type="component" value="Unassembled WGS sequence"/>
</dbReference>
<protein>
    <submittedName>
        <fullName evidence="1">Uncharacterized protein</fullName>
    </submittedName>
</protein>
<gene>
    <name evidence="1" type="ORF">EHQ30_14135</name>
</gene>
<dbReference type="AlphaFoldDB" id="A0A2M9Y347"/>
<accession>A0A2M9Y347</accession>
<organism evidence="1 2">
    <name type="scientific">Leptospira brenneri</name>
    <dbReference type="NCBI Taxonomy" id="2023182"/>
    <lineage>
        <taxon>Bacteria</taxon>
        <taxon>Pseudomonadati</taxon>
        <taxon>Spirochaetota</taxon>
        <taxon>Spirochaetia</taxon>
        <taxon>Leptospirales</taxon>
        <taxon>Leptospiraceae</taxon>
        <taxon>Leptospira</taxon>
    </lineage>
</organism>
<dbReference type="OrthoDB" id="343624at2"/>
<comment type="caution">
    <text evidence="1">The sequence shown here is derived from an EMBL/GenBank/DDBJ whole genome shotgun (WGS) entry which is preliminary data.</text>
</comment>
<dbReference type="RefSeq" id="WP_100790362.1">
    <property type="nucleotide sequence ID" value="NZ_NPDQ01000003.1"/>
</dbReference>
<name>A0A2M9Y347_9LEPT</name>
<reference evidence="1" key="1">
    <citation type="journal article" date="2019" name="PLoS Negl. Trop. Dis.">
        <title>Revisiting the worldwide diversity of Leptospira species in the environment.</title>
        <authorList>
            <person name="Vincent A.T."/>
            <person name="Schiettekatte O."/>
            <person name="Bourhy P."/>
            <person name="Veyrier F.J."/>
            <person name="Picardeau M."/>
        </authorList>
    </citation>
    <scope>NUCLEOTIDE SEQUENCE [LARGE SCALE GENOMIC DNA]</scope>
    <source>
        <strain evidence="1">201800277</strain>
    </source>
</reference>
<dbReference type="EMBL" id="RQFP01000014">
    <property type="protein sequence ID" value="TGK91364.1"/>
    <property type="molecule type" value="Genomic_DNA"/>
</dbReference>
<sequence length="257" mass="29810">MKPKKETSKVLTHPLFQELILMYQKALQKRYSAENLKLYPEFGSISRSKIDQLLKFFLEYLYPEYSKRKELDAAFDALSGFVNHPTKIWGILGNLALSIFRFGKHFPLALKAGLAALQSYVTAHQFEEELVLELDKEGNQAVFLESEFAMEKLISKVEKKKADAFRKDIGALFKVFSDAELIRKIIVIMEDILIKMESKGTIYTEDDKKGIRLGISILKEGREIFDEMKEREITLVLQAIDRIEEDFYQKACERYSN</sequence>